<feature type="compositionally biased region" description="Basic and acidic residues" evidence="1">
    <location>
        <begin position="93"/>
        <end position="104"/>
    </location>
</feature>
<protein>
    <submittedName>
        <fullName evidence="3">Uncharacterized protein</fullName>
    </submittedName>
</protein>
<evidence type="ECO:0000313" key="4">
    <source>
        <dbReference type="Proteomes" id="UP000803884"/>
    </source>
</evidence>
<keyword evidence="2" id="KW-1133">Transmembrane helix</keyword>
<feature type="region of interest" description="Disordered" evidence="1">
    <location>
        <begin position="32"/>
        <end position="143"/>
    </location>
</feature>
<gene>
    <name evidence="3" type="ORF">WHR41_01544</name>
</gene>
<feature type="compositionally biased region" description="Basic and acidic residues" evidence="1">
    <location>
        <begin position="32"/>
        <end position="58"/>
    </location>
</feature>
<feature type="compositionally biased region" description="Basic residues" evidence="1">
    <location>
        <begin position="383"/>
        <end position="392"/>
    </location>
</feature>
<keyword evidence="4" id="KW-1185">Reference proteome</keyword>
<organism evidence="3 4">
    <name type="scientific">Cladosporium halotolerans</name>
    <dbReference type="NCBI Taxonomy" id="1052096"/>
    <lineage>
        <taxon>Eukaryota</taxon>
        <taxon>Fungi</taxon>
        <taxon>Dikarya</taxon>
        <taxon>Ascomycota</taxon>
        <taxon>Pezizomycotina</taxon>
        <taxon>Dothideomycetes</taxon>
        <taxon>Dothideomycetidae</taxon>
        <taxon>Cladosporiales</taxon>
        <taxon>Cladosporiaceae</taxon>
        <taxon>Cladosporium</taxon>
    </lineage>
</organism>
<evidence type="ECO:0000256" key="1">
    <source>
        <dbReference type="SAM" id="MobiDB-lite"/>
    </source>
</evidence>
<evidence type="ECO:0000256" key="2">
    <source>
        <dbReference type="SAM" id="Phobius"/>
    </source>
</evidence>
<comment type="caution">
    <text evidence="3">The sequence shown here is derived from an EMBL/GenBank/DDBJ whole genome shotgun (WGS) entry which is preliminary data.</text>
</comment>
<dbReference type="GeneID" id="96002988"/>
<feature type="transmembrane region" description="Helical" evidence="2">
    <location>
        <begin position="274"/>
        <end position="295"/>
    </location>
</feature>
<dbReference type="AlphaFoldDB" id="A0AB34KWX5"/>
<sequence>MAQVVTIVNKSGKIVKSGKTLAGVFNDAKSAYSERKAELKLSREREKEAKEQERKARSQLEALTLADETRSRGGSRAGSETRSKATTRKPVPSRRDRPNTERGYSDSVISGEDAPRRAGTNYRPSPLRFDNSGEPMYDDENEPKSGQLMRRHTGHIAPQTRSQAPPRRASYNDIDMDLAYGDMPPPLAVTKVEDNRELQEKMSGLQKLLDEFNCLQHSAGATIENLQKNPEALAAVGLTLAEISTMVTKLAPGALPALKSSFPAIMALLASPQFAIAAGVTVGVTVIAFGGYKIIKKIQESKKEKSMLEPGFRADNQIEPASPAESVDELRELSSIERWRRGIADEQAQSVGTSVDGEFITPVASRTLIEEGKLTEADFKPKEKQRKSKSRKAQSESGRSVRSEKSSRSGSSRAKGEKKKREKEPSGLKMLFSGHSVAR</sequence>
<reference evidence="3 4" key="1">
    <citation type="journal article" date="2020" name="Microbiol. Resour. Announc.">
        <title>Draft Genome Sequence of a Cladosporium Species Isolated from the Mesophotic Ascidian Didemnum maculosum.</title>
        <authorList>
            <person name="Gioti A."/>
            <person name="Siaperas R."/>
            <person name="Nikolaivits E."/>
            <person name="Le Goff G."/>
            <person name="Ouazzani J."/>
            <person name="Kotoulas G."/>
            <person name="Topakas E."/>
        </authorList>
    </citation>
    <scope>NUCLEOTIDE SEQUENCE [LARGE SCALE GENOMIC DNA]</scope>
    <source>
        <strain evidence="3 4">TM138-S3</strain>
    </source>
</reference>
<feature type="compositionally biased region" description="Basic and acidic residues" evidence="1">
    <location>
        <begin position="371"/>
        <end position="382"/>
    </location>
</feature>
<dbReference type="EMBL" id="JAAQHG020000004">
    <property type="protein sequence ID" value="KAL1589568.1"/>
    <property type="molecule type" value="Genomic_DNA"/>
</dbReference>
<name>A0AB34KWX5_9PEZI</name>
<feature type="region of interest" description="Disordered" evidence="1">
    <location>
        <begin position="305"/>
        <end position="329"/>
    </location>
</feature>
<feature type="region of interest" description="Disordered" evidence="1">
    <location>
        <begin position="371"/>
        <end position="439"/>
    </location>
</feature>
<proteinExistence type="predicted"/>
<keyword evidence="2" id="KW-0472">Membrane</keyword>
<dbReference type="RefSeq" id="XP_069232673.1">
    <property type="nucleotide sequence ID" value="XM_069370150.1"/>
</dbReference>
<dbReference type="Proteomes" id="UP000803884">
    <property type="component" value="Unassembled WGS sequence"/>
</dbReference>
<evidence type="ECO:0000313" key="3">
    <source>
        <dbReference type="EMBL" id="KAL1589568.1"/>
    </source>
</evidence>
<keyword evidence="2" id="KW-0812">Transmembrane</keyword>
<accession>A0AB34KWX5</accession>